<feature type="region of interest" description="Disordered" evidence="1">
    <location>
        <begin position="365"/>
        <end position="393"/>
    </location>
</feature>
<dbReference type="Pfam" id="PF12022">
    <property type="entry name" value="COG2_C"/>
    <property type="match status" value="1"/>
</dbReference>
<gene>
    <name evidence="3" type="ORF">OC842_002221</name>
</gene>
<dbReference type="GO" id="GO:0015031">
    <property type="term" value="P:protein transport"/>
    <property type="evidence" value="ECO:0007669"/>
    <property type="project" value="InterPro"/>
</dbReference>
<comment type="caution">
    <text evidence="3">The sequence shown here is derived from an EMBL/GenBank/DDBJ whole genome shotgun (WGS) entry which is preliminary data.</text>
</comment>
<evidence type="ECO:0000259" key="2">
    <source>
        <dbReference type="Pfam" id="PF12022"/>
    </source>
</evidence>
<dbReference type="InterPro" id="IPR009316">
    <property type="entry name" value="COG2"/>
</dbReference>
<feature type="compositionally biased region" description="Gly residues" evidence="1">
    <location>
        <begin position="16"/>
        <end position="28"/>
    </location>
</feature>
<sequence length="1203" mass="128631">MADAAPRSRPKHAGSRGAGAGADAGGSAGSGSLDGIKVNFGSLDLVPLSLAEPHPLLDGTGSSSAGAGATVDFDPDEFLCSRATGTKLHSIVAELESHHDELQQHLLTLVQSHAAAFQQLRTAVQRDANTVEQLGQVNFQLALADRRASSTAAAVEALSRRSSDAQQAGIDHVRRVVERTRDRLQDVKVDVDALTEERNRCTQVQSQLSVLLALHQCILRLETLLGIPASSYERKRTAGRTVSGDSSSSTARNVSGSNLRPGDAPRHADESEGDEDEEEDEADAILNSMGGLSGDGKSQLARMEEYGMHGLSSDAEEHDLGHDADVEADLLGLYSQVADDIQQAFPIEQLGGGADPLSSLIPSLTPAGAPHMSPKSRRKSLAARRRSSAQSISMSQATTALWLPSNGAGPSGALSLNPLPEILPLPQRLAKAVDELSHLISLVQQALKENLRTFVQARTRRLTGIANALASDLNMLLSQLLDTSSLVFRPVQRLKVTDGALLRAADAPADSLLGWTQIDKEGTEDDGKVLKQRRKEQFGWLRLSFRSYAALDDLLRSAGSIGTDAASTASEALRQDLDATLRTGCLSIWIRARLRASPYTLLIKHSAEPGAAAREARVDADPDIFPHALEGTPQIPAASPPPATTEDYDAKSSDSLRRLYNEVLRFLAEDARGLLRAAQEAHNAASEWHVDAFSTLWDEISRALLEDLGNVIFFVGRPDSFQQNYNLTARFLQLVARLAPSSTALKALQDHPGFIAFQKRWQLSVYFRIRLRAIITALEAGLSNGLALIRRNATDGDMAQLQGIQATLDAFATPWQPWVHIRPLTAREWTLSLQIVSRFKTWLENEVLSDAAAASHSDGPSYGGEADGMGHRRTPSSSSWKGGSGRDSPNPRARVDSPSLGESRQQREADEQRLLRWTCVASDVEWLEGSLWKVFEHDIVPAVRVGLATDLDGQVASPAAEEVLKDMKDALYNALSYRRGFVAVLGRNIVALLKQRCAASFEVLNRTGSITRQYRAAGGSSSGGGAIVVPSQTFVAQMIAPLQDYFSGGGPGSQGGSGAASQSIKQAALARLEAEVRSAWAQEVVDDVVGRYATALFTMNKTLESLRRLKRGSTTLGFGSLFGGGGGGGSSASTVNTAVAASAAAGGTDSDPESVRTRKQMRADVAALEAEIQGLQSVGVNVVLEGHEAWERLLRAASGQSEG</sequence>
<feature type="region of interest" description="Disordered" evidence="1">
    <location>
        <begin position="629"/>
        <end position="651"/>
    </location>
</feature>
<keyword evidence="4" id="KW-1185">Reference proteome</keyword>
<proteinExistence type="predicted"/>
<accession>A0AAN6GDL2</accession>
<dbReference type="Proteomes" id="UP001176521">
    <property type="component" value="Unassembled WGS sequence"/>
</dbReference>
<dbReference type="InterPro" id="IPR024603">
    <property type="entry name" value="COG_complex_COG2_C"/>
</dbReference>
<dbReference type="GO" id="GO:0016020">
    <property type="term" value="C:membrane"/>
    <property type="evidence" value="ECO:0007669"/>
    <property type="project" value="InterPro"/>
</dbReference>
<dbReference type="AlphaFoldDB" id="A0AAN6GDL2"/>
<feature type="compositionally biased region" description="Acidic residues" evidence="1">
    <location>
        <begin position="271"/>
        <end position="282"/>
    </location>
</feature>
<dbReference type="GO" id="GO:0017119">
    <property type="term" value="C:Golgi transport complex"/>
    <property type="evidence" value="ECO:0007669"/>
    <property type="project" value="TreeGrafter"/>
</dbReference>
<dbReference type="GO" id="GO:0006891">
    <property type="term" value="P:intra-Golgi vesicle-mediated transport"/>
    <property type="evidence" value="ECO:0007669"/>
    <property type="project" value="TreeGrafter"/>
</dbReference>
<feature type="region of interest" description="Disordered" evidence="1">
    <location>
        <begin position="1"/>
        <end position="28"/>
    </location>
</feature>
<name>A0AAN6GDL2_9BASI</name>
<dbReference type="EMBL" id="JAPDMQ010000090">
    <property type="protein sequence ID" value="KAK0535710.1"/>
    <property type="molecule type" value="Genomic_DNA"/>
</dbReference>
<feature type="domain" description="COG complex component COG2 C-terminal" evidence="2">
    <location>
        <begin position="759"/>
        <end position="1165"/>
    </location>
</feature>
<dbReference type="GO" id="GO:0007030">
    <property type="term" value="P:Golgi organization"/>
    <property type="evidence" value="ECO:0007669"/>
    <property type="project" value="InterPro"/>
</dbReference>
<protein>
    <recommendedName>
        <fullName evidence="2">COG complex component COG2 C-terminal domain-containing protein</fullName>
    </recommendedName>
</protein>
<evidence type="ECO:0000313" key="3">
    <source>
        <dbReference type="EMBL" id="KAK0535710.1"/>
    </source>
</evidence>
<feature type="region of interest" description="Disordered" evidence="1">
    <location>
        <begin position="854"/>
        <end position="907"/>
    </location>
</feature>
<evidence type="ECO:0000256" key="1">
    <source>
        <dbReference type="SAM" id="MobiDB-lite"/>
    </source>
</evidence>
<evidence type="ECO:0000313" key="4">
    <source>
        <dbReference type="Proteomes" id="UP001176521"/>
    </source>
</evidence>
<feature type="region of interest" description="Disordered" evidence="1">
    <location>
        <begin position="234"/>
        <end position="282"/>
    </location>
</feature>
<organism evidence="3 4">
    <name type="scientific">Tilletia horrida</name>
    <dbReference type="NCBI Taxonomy" id="155126"/>
    <lineage>
        <taxon>Eukaryota</taxon>
        <taxon>Fungi</taxon>
        <taxon>Dikarya</taxon>
        <taxon>Basidiomycota</taxon>
        <taxon>Ustilaginomycotina</taxon>
        <taxon>Exobasidiomycetes</taxon>
        <taxon>Tilletiales</taxon>
        <taxon>Tilletiaceae</taxon>
        <taxon>Tilletia</taxon>
    </lineage>
</organism>
<dbReference type="PANTHER" id="PTHR12961">
    <property type="entry name" value="CONSERVED OLIGOMERIC GOLGI COMPLEX COMPONENT 2"/>
    <property type="match status" value="1"/>
</dbReference>
<reference evidence="3" key="1">
    <citation type="journal article" date="2023" name="PhytoFront">
        <title>Draft Genome Resources of Seven Strains of Tilletia horrida, Causal Agent of Kernel Smut of Rice.</title>
        <authorList>
            <person name="Khanal S."/>
            <person name="Antony Babu S."/>
            <person name="Zhou X.G."/>
        </authorList>
    </citation>
    <scope>NUCLEOTIDE SEQUENCE</scope>
    <source>
        <strain evidence="3">TX3</strain>
    </source>
</reference>
<dbReference type="PANTHER" id="PTHR12961:SF0">
    <property type="entry name" value="CONSERVED OLIGOMERIC GOLGI COMPLEX SUBUNIT 2"/>
    <property type="match status" value="1"/>
</dbReference>
<feature type="compositionally biased region" description="Basic residues" evidence="1">
    <location>
        <begin position="374"/>
        <end position="387"/>
    </location>
</feature>
<feature type="compositionally biased region" description="Polar residues" evidence="1">
    <location>
        <begin position="243"/>
        <end position="258"/>
    </location>
</feature>